<dbReference type="GO" id="GO:0008270">
    <property type="term" value="F:zinc ion binding"/>
    <property type="evidence" value="ECO:0007669"/>
    <property type="project" value="UniProtKB-KW"/>
</dbReference>
<reference evidence="6" key="2">
    <citation type="submission" date="2020-04" db="EMBL/GenBank/DDBJ databases">
        <authorList>
            <consortium name="NCBI Genome Project"/>
        </authorList>
    </citation>
    <scope>NUCLEOTIDE SEQUENCE</scope>
    <source>
        <strain evidence="6">CBS 304.34</strain>
    </source>
</reference>
<dbReference type="PROSITE" id="PS50089">
    <property type="entry name" value="ZF_RING_2"/>
    <property type="match status" value="1"/>
</dbReference>
<evidence type="ECO:0000256" key="1">
    <source>
        <dbReference type="PROSITE-ProRule" id="PRU00175"/>
    </source>
</evidence>
<dbReference type="AlphaFoldDB" id="A0A6A6Z826"/>
<feature type="region of interest" description="Disordered" evidence="2">
    <location>
        <begin position="192"/>
        <end position="247"/>
    </location>
</feature>
<dbReference type="GeneID" id="54465830"/>
<sequence>MPPRRRRFQNEGPPRRSARQTSNRYSSAIMNPNQAQVPPTREEFFQALIDAYQTPLYVMMAHGYNIAQIEHMLNNTDRNSWPQDLVRLSVVHDNLFTALHRLYDESLASGDEQLHLETITYMLGIYARIARVEIAHDPRPDALRVRLMLIPPNHARQQLSPFRLLFTEFVGLIDNDADVDYQYSLPGSPGAGYVPTGTDIDYPASLPGSDTESEYSGEETVYSSSSESEDEDQPIANNPGINQPLSPGDRNAYYDEYVFNNADVTEWGEGYVLQGLSREFWTIAGSRLSRNEELSAWERTTRNIPAFEDLAGLVREDGIGDDCIICGDPFTDDHPSVQFATCVHLIGEHCLRDWINGSDTAHRCPLCNIQIFSPRRLAVNGSIVWDRAQIALRQLDEIAQLIIDIAGERYYRDTDLFQLAAYVQFLRGPRPLPPVGSHRTDATTRSGGPPPPPPPPPPGPVAT</sequence>
<keyword evidence="1" id="KW-0479">Metal-binding</keyword>
<proteinExistence type="predicted"/>
<evidence type="ECO:0000313" key="6">
    <source>
        <dbReference type="RefSeq" id="XP_033583418.1"/>
    </source>
</evidence>
<accession>A0A6A6Z826</accession>
<dbReference type="SUPFAM" id="SSF57850">
    <property type="entry name" value="RING/U-box"/>
    <property type="match status" value="1"/>
</dbReference>
<dbReference type="OrthoDB" id="5600418at2759"/>
<feature type="region of interest" description="Disordered" evidence="2">
    <location>
        <begin position="431"/>
        <end position="463"/>
    </location>
</feature>
<name>A0A6A6Z826_9PEZI</name>
<feature type="compositionally biased region" description="Polar residues" evidence="2">
    <location>
        <begin position="19"/>
        <end position="36"/>
    </location>
</feature>
<dbReference type="InterPro" id="IPR001841">
    <property type="entry name" value="Znf_RING"/>
</dbReference>
<dbReference type="EMBL" id="MU003693">
    <property type="protein sequence ID" value="KAF2816454.1"/>
    <property type="molecule type" value="Genomic_DNA"/>
</dbReference>
<feature type="domain" description="RING-type" evidence="3">
    <location>
        <begin position="323"/>
        <end position="368"/>
    </location>
</feature>
<reference evidence="4 6" key="1">
    <citation type="journal article" date="2020" name="Stud. Mycol.">
        <title>101 Dothideomycetes genomes: a test case for predicting lifestyles and emergence of pathogens.</title>
        <authorList>
            <person name="Haridas S."/>
            <person name="Albert R."/>
            <person name="Binder M."/>
            <person name="Bloem J."/>
            <person name="Labutti K."/>
            <person name="Salamov A."/>
            <person name="Andreopoulos B."/>
            <person name="Baker S."/>
            <person name="Barry K."/>
            <person name="Bills G."/>
            <person name="Bluhm B."/>
            <person name="Cannon C."/>
            <person name="Castanera R."/>
            <person name="Culley D."/>
            <person name="Daum C."/>
            <person name="Ezra D."/>
            <person name="Gonzalez J."/>
            <person name="Henrissat B."/>
            <person name="Kuo A."/>
            <person name="Liang C."/>
            <person name="Lipzen A."/>
            <person name="Lutzoni F."/>
            <person name="Magnuson J."/>
            <person name="Mondo S."/>
            <person name="Nolan M."/>
            <person name="Ohm R."/>
            <person name="Pangilinan J."/>
            <person name="Park H.-J."/>
            <person name="Ramirez L."/>
            <person name="Alfaro M."/>
            <person name="Sun H."/>
            <person name="Tritt A."/>
            <person name="Yoshinaga Y."/>
            <person name="Zwiers L.-H."/>
            <person name="Turgeon B."/>
            <person name="Goodwin S."/>
            <person name="Spatafora J."/>
            <person name="Crous P."/>
            <person name="Grigoriev I."/>
        </authorList>
    </citation>
    <scope>NUCLEOTIDE SEQUENCE</scope>
    <source>
        <strain evidence="4 6">CBS 304.34</strain>
    </source>
</reference>
<keyword evidence="1" id="KW-0862">Zinc</keyword>
<dbReference type="RefSeq" id="XP_033583418.1">
    <property type="nucleotide sequence ID" value="XM_033724937.1"/>
</dbReference>
<protein>
    <recommendedName>
        <fullName evidence="3">RING-type domain-containing protein</fullName>
    </recommendedName>
</protein>
<dbReference type="Proteomes" id="UP000504636">
    <property type="component" value="Unplaced"/>
</dbReference>
<gene>
    <name evidence="4 6" type="ORF">BDZ99DRAFT_515041</name>
</gene>
<evidence type="ECO:0000259" key="3">
    <source>
        <dbReference type="PROSITE" id="PS50089"/>
    </source>
</evidence>
<feature type="region of interest" description="Disordered" evidence="2">
    <location>
        <begin position="1"/>
        <end position="36"/>
    </location>
</feature>
<keyword evidence="5" id="KW-1185">Reference proteome</keyword>
<dbReference type="Pfam" id="PF13639">
    <property type="entry name" value="zf-RING_2"/>
    <property type="match status" value="1"/>
</dbReference>
<dbReference type="InterPro" id="IPR013083">
    <property type="entry name" value="Znf_RING/FYVE/PHD"/>
</dbReference>
<evidence type="ECO:0000256" key="2">
    <source>
        <dbReference type="SAM" id="MobiDB-lite"/>
    </source>
</evidence>
<keyword evidence="1" id="KW-0863">Zinc-finger</keyword>
<reference evidence="6" key="3">
    <citation type="submission" date="2025-04" db="UniProtKB">
        <authorList>
            <consortium name="RefSeq"/>
        </authorList>
    </citation>
    <scope>IDENTIFICATION</scope>
    <source>
        <strain evidence="6">CBS 304.34</strain>
    </source>
</reference>
<organism evidence="4">
    <name type="scientific">Mytilinidion resinicola</name>
    <dbReference type="NCBI Taxonomy" id="574789"/>
    <lineage>
        <taxon>Eukaryota</taxon>
        <taxon>Fungi</taxon>
        <taxon>Dikarya</taxon>
        <taxon>Ascomycota</taxon>
        <taxon>Pezizomycotina</taxon>
        <taxon>Dothideomycetes</taxon>
        <taxon>Pleosporomycetidae</taxon>
        <taxon>Mytilinidiales</taxon>
        <taxon>Mytilinidiaceae</taxon>
        <taxon>Mytilinidion</taxon>
    </lineage>
</organism>
<feature type="compositionally biased region" description="Pro residues" evidence="2">
    <location>
        <begin position="448"/>
        <end position="463"/>
    </location>
</feature>
<dbReference type="Gene3D" id="3.30.40.10">
    <property type="entry name" value="Zinc/RING finger domain, C3HC4 (zinc finger)"/>
    <property type="match status" value="1"/>
</dbReference>
<evidence type="ECO:0000313" key="4">
    <source>
        <dbReference type="EMBL" id="KAF2816454.1"/>
    </source>
</evidence>
<evidence type="ECO:0000313" key="5">
    <source>
        <dbReference type="Proteomes" id="UP000504636"/>
    </source>
</evidence>
<feature type="compositionally biased region" description="Polar residues" evidence="2">
    <location>
        <begin position="235"/>
        <end position="245"/>
    </location>
</feature>